<gene>
    <name evidence="1" type="ORF">N3K66_007426</name>
</gene>
<organism evidence="1 2">
    <name type="scientific">Trichothecium roseum</name>
    <dbReference type="NCBI Taxonomy" id="47278"/>
    <lineage>
        <taxon>Eukaryota</taxon>
        <taxon>Fungi</taxon>
        <taxon>Dikarya</taxon>
        <taxon>Ascomycota</taxon>
        <taxon>Pezizomycotina</taxon>
        <taxon>Sordariomycetes</taxon>
        <taxon>Hypocreomycetidae</taxon>
        <taxon>Hypocreales</taxon>
        <taxon>Hypocreales incertae sedis</taxon>
        <taxon>Trichothecium</taxon>
    </lineage>
</organism>
<keyword evidence="2" id="KW-1185">Reference proteome</keyword>
<dbReference type="EMBL" id="CM047946">
    <property type="protein sequence ID" value="KAI9897570.1"/>
    <property type="molecule type" value="Genomic_DNA"/>
</dbReference>
<reference evidence="1" key="1">
    <citation type="submission" date="2022-10" db="EMBL/GenBank/DDBJ databases">
        <title>Complete Genome of Trichothecium roseum strain YXFP-22015, a Plant Pathogen Isolated from Citrus.</title>
        <authorList>
            <person name="Wang Y."/>
            <person name="Zhu L."/>
        </authorList>
    </citation>
    <scope>NUCLEOTIDE SEQUENCE</scope>
    <source>
        <strain evidence="1">YXFP-22015</strain>
    </source>
</reference>
<sequence length="373" mass="40716">MSPYASQNNTTPGKRRTMPKSKGKPGSQKAYASENDMSAVEGTTQWQPQTPEKTASPAQNGRGQPNRSNGKNTKPRTDGKKKNNSNNNNNHHQSSSPEPDGLSRPQMITPKRTSSAKGSMPTAFAGATFHASPAPSALPMPSFFVKPSASPGPLPTAEDSDAPTQQLTPPASEKGGPPTPQRQPSNTAISESPLDFIFRAHRQESQRQRDPSAPETPPSQNPQCAPNTFPRAFVQPNHRPTSYRRHSGGIDMEELDGTPGQPVGPAFATPYQDRLKAYQNDNNQYGRTQHQQPSRTHAAGTDDPSEALKKYLFQGRPKDFNHSSPPAPPCYDTISPPPFSACNSFSKASQQRDYRNVQAMENDLRRILKLDVQ</sequence>
<protein>
    <submittedName>
        <fullName evidence="1">Uncharacterized protein</fullName>
    </submittedName>
</protein>
<proteinExistence type="predicted"/>
<evidence type="ECO:0000313" key="1">
    <source>
        <dbReference type="EMBL" id="KAI9897570.1"/>
    </source>
</evidence>
<name>A0ACC0UV20_9HYPO</name>
<accession>A0ACC0UV20</accession>
<dbReference type="Proteomes" id="UP001163324">
    <property type="component" value="Chromosome 7"/>
</dbReference>
<evidence type="ECO:0000313" key="2">
    <source>
        <dbReference type="Proteomes" id="UP001163324"/>
    </source>
</evidence>
<comment type="caution">
    <text evidence="1">The sequence shown here is derived from an EMBL/GenBank/DDBJ whole genome shotgun (WGS) entry which is preliminary data.</text>
</comment>